<dbReference type="Proteomes" id="UP001162891">
    <property type="component" value="Chromosome"/>
</dbReference>
<evidence type="ECO:0000256" key="1">
    <source>
        <dbReference type="ARBA" id="ARBA00022823"/>
    </source>
</evidence>
<evidence type="ECO:0000256" key="2">
    <source>
        <dbReference type="SAM" id="Phobius"/>
    </source>
</evidence>
<keyword evidence="2" id="KW-0472">Membrane</keyword>
<keyword evidence="2" id="KW-0812">Transmembrane</keyword>
<gene>
    <name evidence="3" type="ORF">AMOR_22250</name>
</gene>
<dbReference type="InterPro" id="IPR011053">
    <property type="entry name" value="Single_hybrid_motif"/>
</dbReference>
<evidence type="ECO:0000313" key="3">
    <source>
        <dbReference type="EMBL" id="BDG03229.1"/>
    </source>
</evidence>
<dbReference type="Gene3D" id="2.40.50.100">
    <property type="match status" value="1"/>
</dbReference>
<dbReference type="RefSeq" id="WP_248361047.1">
    <property type="nucleotide sequence ID" value="NZ_AP025591.1"/>
</dbReference>
<dbReference type="Pfam" id="PF01597">
    <property type="entry name" value="GCV_H"/>
    <property type="match status" value="1"/>
</dbReference>
<dbReference type="InterPro" id="IPR002930">
    <property type="entry name" value="GCV_H"/>
</dbReference>
<organism evidence="3 4">
    <name type="scientific">Anaeromyxobacter oryzae</name>
    <dbReference type="NCBI Taxonomy" id="2918170"/>
    <lineage>
        <taxon>Bacteria</taxon>
        <taxon>Pseudomonadati</taxon>
        <taxon>Myxococcota</taxon>
        <taxon>Myxococcia</taxon>
        <taxon>Myxococcales</taxon>
        <taxon>Cystobacterineae</taxon>
        <taxon>Anaeromyxobacteraceae</taxon>
        <taxon>Anaeromyxobacter</taxon>
    </lineage>
</organism>
<dbReference type="SUPFAM" id="SSF51230">
    <property type="entry name" value="Single hybrid motif"/>
    <property type="match status" value="1"/>
</dbReference>
<dbReference type="CDD" id="cd06848">
    <property type="entry name" value="GCS_H"/>
    <property type="match status" value="1"/>
</dbReference>
<sequence length="232" mass="25266">MTTFMEILEAIGAFVVGLAARFGAFLVLGLVLLVPAVIVGVSIHLARRRRERGMTRVDGLALRPGAWHAPNHTWLAVHGRGELEVGLDDLAQRILPSVSSVELPRPGMTVHRGDPIAILRAGRRTVRLGSPIDGMVVRVNPRVRREPSLVKTEPYGGGWLFSLAPANASWRELPHDAEAERWMRAERARLDRFLEAELGLAAADGGTLLVPAPAALGEDGWKKLVFAFLHAP</sequence>
<dbReference type="InterPro" id="IPR033753">
    <property type="entry name" value="GCV_H/Fam206"/>
</dbReference>
<dbReference type="EMBL" id="AP025591">
    <property type="protein sequence ID" value="BDG03229.1"/>
    <property type="molecule type" value="Genomic_DNA"/>
</dbReference>
<keyword evidence="4" id="KW-1185">Reference proteome</keyword>
<name>A0ABN6MQG4_9BACT</name>
<reference evidence="4" key="1">
    <citation type="journal article" date="2022" name="Int. J. Syst. Evol. Microbiol.">
        <title>Anaeromyxobacter oryzae sp. nov., Anaeromyxobacter diazotrophicus sp. nov. and Anaeromyxobacter paludicola sp. nov., isolated from paddy soils.</title>
        <authorList>
            <person name="Itoh H."/>
            <person name="Xu Z."/>
            <person name="Mise K."/>
            <person name="Masuda Y."/>
            <person name="Ushijima N."/>
            <person name="Hayakawa C."/>
            <person name="Shiratori Y."/>
            <person name="Senoo K."/>
        </authorList>
    </citation>
    <scope>NUCLEOTIDE SEQUENCE [LARGE SCALE GENOMIC DNA]</scope>
    <source>
        <strain evidence="4">Red232</strain>
    </source>
</reference>
<keyword evidence="1" id="KW-0450">Lipoyl</keyword>
<protein>
    <recommendedName>
        <fullName evidence="5">Glycine cleavage H-protein</fullName>
    </recommendedName>
</protein>
<accession>A0ABN6MQG4</accession>
<evidence type="ECO:0008006" key="5">
    <source>
        <dbReference type="Google" id="ProtNLM"/>
    </source>
</evidence>
<dbReference type="PANTHER" id="PTHR11715">
    <property type="entry name" value="GLYCINE CLEAVAGE SYSTEM H PROTEIN"/>
    <property type="match status" value="1"/>
</dbReference>
<keyword evidence="2" id="KW-1133">Transmembrane helix</keyword>
<proteinExistence type="predicted"/>
<evidence type="ECO:0000313" key="4">
    <source>
        <dbReference type="Proteomes" id="UP001162891"/>
    </source>
</evidence>
<feature type="transmembrane region" description="Helical" evidence="2">
    <location>
        <begin position="22"/>
        <end position="46"/>
    </location>
</feature>
<dbReference type="PANTHER" id="PTHR11715:SF3">
    <property type="entry name" value="GLYCINE CLEAVAGE SYSTEM H PROTEIN-RELATED"/>
    <property type="match status" value="1"/>
</dbReference>